<dbReference type="OrthoDB" id="10604072at2759"/>
<evidence type="ECO:0000313" key="2">
    <source>
        <dbReference type="EMBL" id="CAB3258884.1"/>
    </source>
</evidence>
<feature type="compositionally biased region" description="Basic residues" evidence="1">
    <location>
        <begin position="43"/>
        <end position="60"/>
    </location>
</feature>
<protein>
    <submittedName>
        <fullName evidence="2">Uncharacterized protein</fullName>
    </submittedName>
</protein>
<comment type="caution">
    <text evidence="2">The sequence shown here is derived from an EMBL/GenBank/DDBJ whole genome shotgun (WGS) entry which is preliminary data.</text>
</comment>
<name>A0A8S1B8A0_ARCPL</name>
<keyword evidence="3" id="KW-1185">Reference proteome</keyword>
<reference evidence="2 3" key="1">
    <citation type="submission" date="2020-04" db="EMBL/GenBank/DDBJ databases">
        <authorList>
            <person name="Wallbank WR R."/>
            <person name="Pardo Diaz C."/>
            <person name="Kozak K."/>
            <person name="Martin S."/>
            <person name="Jiggins C."/>
            <person name="Moest M."/>
            <person name="Warren A I."/>
            <person name="Byers J.R.P. K."/>
            <person name="Montejo-Kovacevich G."/>
            <person name="Yen C E."/>
        </authorList>
    </citation>
    <scope>NUCLEOTIDE SEQUENCE [LARGE SCALE GENOMIC DNA]</scope>
</reference>
<sequence>MFIHCQHMSRATRFGRQDTSSVTWQGARAPALRECGDKTERRHTTRRRRARRAPHHHAHWLCKPTDTPARTHARRPPNTAPSLCKPADPAGVRPPNYPRKIITTFTGLNPVLSKCSTRSYADAGHIPTTFLTDPIPIN</sequence>
<evidence type="ECO:0000313" key="3">
    <source>
        <dbReference type="Proteomes" id="UP000494106"/>
    </source>
</evidence>
<feature type="region of interest" description="Disordered" evidence="1">
    <location>
        <begin position="39"/>
        <end position="96"/>
    </location>
</feature>
<organism evidence="2 3">
    <name type="scientific">Arctia plantaginis</name>
    <name type="common">Wood tiger moth</name>
    <name type="synonym">Phalaena plantaginis</name>
    <dbReference type="NCBI Taxonomy" id="874455"/>
    <lineage>
        <taxon>Eukaryota</taxon>
        <taxon>Metazoa</taxon>
        <taxon>Ecdysozoa</taxon>
        <taxon>Arthropoda</taxon>
        <taxon>Hexapoda</taxon>
        <taxon>Insecta</taxon>
        <taxon>Pterygota</taxon>
        <taxon>Neoptera</taxon>
        <taxon>Endopterygota</taxon>
        <taxon>Lepidoptera</taxon>
        <taxon>Glossata</taxon>
        <taxon>Ditrysia</taxon>
        <taxon>Noctuoidea</taxon>
        <taxon>Erebidae</taxon>
        <taxon>Arctiinae</taxon>
        <taxon>Arctia</taxon>
    </lineage>
</organism>
<dbReference type="AlphaFoldDB" id="A0A8S1B8A0"/>
<gene>
    <name evidence="2" type="ORF">APLA_LOCUS16743</name>
</gene>
<dbReference type="Proteomes" id="UP000494106">
    <property type="component" value="Unassembled WGS sequence"/>
</dbReference>
<proteinExistence type="predicted"/>
<dbReference type="EMBL" id="CADEBC010000602">
    <property type="protein sequence ID" value="CAB3258884.1"/>
    <property type="molecule type" value="Genomic_DNA"/>
</dbReference>
<evidence type="ECO:0000256" key="1">
    <source>
        <dbReference type="SAM" id="MobiDB-lite"/>
    </source>
</evidence>
<accession>A0A8S1B8A0</accession>